<keyword evidence="3" id="KW-0732">Signal</keyword>
<evidence type="ECO:0000256" key="3">
    <source>
        <dbReference type="SAM" id="SignalP"/>
    </source>
</evidence>
<proteinExistence type="predicted"/>
<protein>
    <submittedName>
        <fullName evidence="4">DNA-directed RNA polymerase II</fullName>
    </submittedName>
</protein>
<evidence type="ECO:0000256" key="1">
    <source>
        <dbReference type="SAM" id="MobiDB-lite"/>
    </source>
</evidence>
<feature type="signal peptide" evidence="3">
    <location>
        <begin position="1"/>
        <end position="24"/>
    </location>
</feature>
<evidence type="ECO:0000313" key="5">
    <source>
        <dbReference type="Proteomes" id="UP000273001"/>
    </source>
</evidence>
<feature type="region of interest" description="Disordered" evidence="1">
    <location>
        <begin position="153"/>
        <end position="184"/>
    </location>
</feature>
<reference evidence="4 5" key="1">
    <citation type="submission" date="2018-09" db="EMBL/GenBank/DDBJ databases">
        <authorList>
            <person name="Li J."/>
        </authorList>
    </citation>
    <scope>NUCLEOTIDE SEQUENCE [LARGE SCALE GENOMIC DNA]</scope>
    <source>
        <strain evidence="4 5">2129</strain>
    </source>
</reference>
<feature type="chain" id="PRO_5047315992" evidence="3">
    <location>
        <begin position="25"/>
        <end position="235"/>
    </location>
</feature>
<keyword evidence="5" id="KW-1185">Reference proteome</keyword>
<keyword evidence="4" id="KW-0240">DNA-directed RNA polymerase</keyword>
<sequence length="235" mass="23655">MPCTTAVAVLLLLLLASPVMPVQASADTTTGSSTTGTASTVSPSTVAVGGTVVYTVSGFPRGATVQVLVDDGALAASTGPDAGVVTTLHIDEDGTASGAFELPAYVGLGEHWLRFRAVAGPDVATSDLRTTEYTNKSPYFTVAGVTVIGGADQASPVPTEDDGALASSSDTATESVSASHRPTPAVALAEAERGPSKDFLLVGTAVLAVSLVVFILAGIVIVNRRRLAGLEGRRS</sequence>
<name>A0ABM6Z649_9ACTO</name>
<organism evidence="4 5">
    <name type="scientific">Actinomyces lilanjuaniae</name>
    <dbReference type="NCBI Taxonomy" id="2321394"/>
    <lineage>
        <taxon>Bacteria</taxon>
        <taxon>Bacillati</taxon>
        <taxon>Actinomycetota</taxon>
        <taxon>Actinomycetes</taxon>
        <taxon>Actinomycetales</taxon>
        <taxon>Actinomycetaceae</taxon>
        <taxon>Actinomyces</taxon>
    </lineage>
</organism>
<feature type="compositionally biased region" description="Polar residues" evidence="1">
    <location>
        <begin position="166"/>
        <end position="180"/>
    </location>
</feature>
<dbReference type="Proteomes" id="UP000273001">
    <property type="component" value="Chromosome"/>
</dbReference>
<gene>
    <name evidence="4" type="ORF">D5R93_06320</name>
</gene>
<keyword evidence="2" id="KW-1133">Transmembrane helix</keyword>
<keyword evidence="2" id="KW-0472">Membrane</keyword>
<accession>A0ABM6Z649</accession>
<feature type="transmembrane region" description="Helical" evidence="2">
    <location>
        <begin position="199"/>
        <end position="222"/>
    </location>
</feature>
<keyword evidence="4" id="KW-0804">Transcription</keyword>
<keyword evidence="2" id="KW-0812">Transmembrane</keyword>
<dbReference type="GO" id="GO:0000428">
    <property type="term" value="C:DNA-directed RNA polymerase complex"/>
    <property type="evidence" value="ECO:0007669"/>
    <property type="project" value="UniProtKB-KW"/>
</dbReference>
<evidence type="ECO:0000256" key="2">
    <source>
        <dbReference type="SAM" id="Phobius"/>
    </source>
</evidence>
<evidence type="ECO:0000313" key="4">
    <source>
        <dbReference type="EMBL" id="AYD90842.1"/>
    </source>
</evidence>
<dbReference type="EMBL" id="CP032514">
    <property type="protein sequence ID" value="AYD90842.1"/>
    <property type="molecule type" value="Genomic_DNA"/>
</dbReference>